<sequence>MRQVTYRERRSSAERGVASSRRRWCTYAHVRFDSCAGASDNLFDKTSGAALRLLVHTHFILGLGHIISTRSKIGMVGDPVYIRKREWKLIKMKAVIAIAFVVVSEHVN</sequence>
<gene>
    <name evidence="1" type="ORF">EVAR_34744_1</name>
</gene>
<proteinExistence type="predicted"/>
<name>A0A4C1YH30_EUMVA</name>
<evidence type="ECO:0000313" key="2">
    <source>
        <dbReference type="Proteomes" id="UP000299102"/>
    </source>
</evidence>
<comment type="caution">
    <text evidence="1">The sequence shown here is derived from an EMBL/GenBank/DDBJ whole genome shotgun (WGS) entry which is preliminary data.</text>
</comment>
<keyword evidence="2" id="KW-1185">Reference proteome</keyword>
<reference evidence="1 2" key="1">
    <citation type="journal article" date="2019" name="Commun. Biol.">
        <title>The bagworm genome reveals a unique fibroin gene that provides high tensile strength.</title>
        <authorList>
            <person name="Kono N."/>
            <person name="Nakamura H."/>
            <person name="Ohtoshi R."/>
            <person name="Tomita M."/>
            <person name="Numata K."/>
            <person name="Arakawa K."/>
        </authorList>
    </citation>
    <scope>NUCLEOTIDE SEQUENCE [LARGE SCALE GENOMIC DNA]</scope>
</reference>
<organism evidence="1 2">
    <name type="scientific">Eumeta variegata</name>
    <name type="common">Bagworm moth</name>
    <name type="synonym">Eumeta japonica</name>
    <dbReference type="NCBI Taxonomy" id="151549"/>
    <lineage>
        <taxon>Eukaryota</taxon>
        <taxon>Metazoa</taxon>
        <taxon>Ecdysozoa</taxon>
        <taxon>Arthropoda</taxon>
        <taxon>Hexapoda</taxon>
        <taxon>Insecta</taxon>
        <taxon>Pterygota</taxon>
        <taxon>Neoptera</taxon>
        <taxon>Endopterygota</taxon>
        <taxon>Lepidoptera</taxon>
        <taxon>Glossata</taxon>
        <taxon>Ditrysia</taxon>
        <taxon>Tineoidea</taxon>
        <taxon>Psychidae</taxon>
        <taxon>Oiketicinae</taxon>
        <taxon>Eumeta</taxon>
    </lineage>
</organism>
<protein>
    <submittedName>
        <fullName evidence="1">Uncharacterized protein</fullName>
    </submittedName>
</protein>
<dbReference type="Proteomes" id="UP000299102">
    <property type="component" value="Unassembled WGS sequence"/>
</dbReference>
<dbReference type="AlphaFoldDB" id="A0A4C1YH30"/>
<accession>A0A4C1YH30</accession>
<dbReference type="EMBL" id="BGZK01001247">
    <property type="protein sequence ID" value="GBP75378.1"/>
    <property type="molecule type" value="Genomic_DNA"/>
</dbReference>
<evidence type="ECO:0000313" key="1">
    <source>
        <dbReference type="EMBL" id="GBP75378.1"/>
    </source>
</evidence>